<gene>
    <name evidence="1" type="ORF">EJB05_58140</name>
</gene>
<accession>A0A5J9SD21</accession>
<dbReference type="EMBL" id="RWGY01001143">
    <property type="protein sequence ID" value="TVT96646.1"/>
    <property type="molecule type" value="Genomic_DNA"/>
</dbReference>
<proteinExistence type="predicted"/>
<comment type="caution">
    <text evidence="1">The sequence shown here is derived from an EMBL/GenBank/DDBJ whole genome shotgun (WGS) entry which is preliminary data.</text>
</comment>
<organism evidence="1 2">
    <name type="scientific">Eragrostis curvula</name>
    <name type="common">weeping love grass</name>
    <dbReference type="NCBI Taxonomy" id="38414"/>
    <lineage>
        <taxon>Eukaryota</taxon>
        <taxon>Viridiplantae</taxon>
        <taxon>Streptophyta</taxon>
        <taxon>Embryophyta</taxon>
        <taxon>Tracheophyta</taxon>
        <taxon>Spermatophyta</taxon>
        <taxon>Magnoliopsida</taxon>
        <taxon>Liliopsida</taxon>
        <taxon>Poales</taxon>
        <taxon>Poaceae</taxon>
        <taxon>PACMAD clade</taxon>
        <taxon>Chloridoideae</taxon>
        <taxon>Eragrostideae</taxon>
        <taxon>Eragrostidinae</taxon>
        <taxon>Eragrostis</taxon>
    </lineage>
</organism>
<protein>
    <submittedName>
        <fullName evidence="1">Uncharacterized protein</fullName>
    </submittedName>
</protein>
<dbReference type="Proteomes" id="UP000324897">
    <property type="component" value="Unassembled WGS sequence"/>
</dbReference>
<sequence>MDSTSTILLHPQHLVHQIPLLDSKEVKRQKARERYAQMAGDRKDEFLKRRREAYHRKKAATLQNYQKLLSFPSQSDQTESTQSTLPITRKEGVSISIMENLNPACDRTSASGEDCRTENNIKCSNFPKYPTGGIKRVHDSKHHFRVSKKQKDSQCSRHSIGSCTNGNCPTPTFPDEDPRRRQLIEAKRLRNRAYYANMTLEQRQVRCERQRMQYALRSTLRKRVRHANMTPEQKKAKIDCQKARRKLQRSTVHPESIAMENPMYNTTECSHM</sequence>
<dbReference type="AlphaFoldDB" id="A0A5J9SD21"/>
<evidence type="ECO:0000313" key="2">
    <source>
        <dbReference type="Proteomes" id="UP000324897"/>
    </source>
</evidence>
<name>A0A5J9SD21_9POAL</name>
<reference evidence="1 2" key="1">
    <citation type="journal article" date="2019" name="Sci. Rep.">
        <title>A high-quality genome of Eragrostis curvula grass provides insights into Poaceae evolution and supports new strategies to enhance forage quality.</title>
        <authorList>
            <person name="Carballo J."/>
            <person name="Santos B.A.C.M."/>
            <person name="Zappacosta D."/>
            <person name="Garbus I."/>
            <person name="Selva J.P."/>
            <person name="Gallo C.A."/>
            <person name="Diaz A."/>
            <person name="Albertini E."/>
            <person name="Caccamo M."/>
            <person name="Echenique V."/>
        </authorList>
    </citation>
    <scope>NUCLEOTIDE SEQUENCE [LARGE SCALE GENOMIC DNA]</scope>
    <source>
        <strain evidence="2">cv. Victoria</strain>
        <tissue evidence="1">Leaf</tissue>
    </source>
</reference>
<evidence type="ECO:0000313" key="1">
    <source>
        <dbReference type="EMBL" id="TVT96646.1"/>
    </source>
</evidence>
<keyword evidence="2" id="KW-1185">Reference proteome</keyword>
<dbReference type="Gramene" id="TVT96646">
    <property type="protein sequence ID" value="TVT96646"/>
    <property type="gene ID" value="EJB05_58140"/>
</dbReference>